<comment type="caution">
    <text evidence="3">The sequence shown here is derived from an EMBL/GenBank/DDBJ whole genome shotgun (WGS) entry which is preliminary data.</text>
</comment>
<dbReference type="Proteomes" id="UP000178943">
    <property type="component" value="Unassembled WGS sequence"/>
</dbReference>
<evidence type="ECO:0000259" key="2">
    <source>
        <dbReference type="Pfam" id="PF21113"/>
    </source>
</evidence>
<feature type="domain" description="LarA-like N-terminal" evidence="1">
    <location>
        <begin position="7"/>
        <end position="203"/>
    </location>
</feature>
<sequence>MKVNIPYGKKFLDFEYQPGQFDILSTQETKPLENINAKIIDSLYSPIILNPLDSFVSRKDKIGIILSDATRYTAADKIIPVLLEELIKADVKPKNIAFIISAGMHRQPTETEINTIIGQPAASQFPVYIHNAYDESMFYYLGTTSQDTPLYINKKVFDFDKLFIISSIGYHYFAGFSGGRKSLIPGLASINTIMANHKLVINRKTGEKNPGARIANLKDNPVHLDLMEGISKINIPIFCVNAILFEKKLIDIICGDLDFSFRAACKKYESIASVPIQHKYDIVIASSGGYPKDINVIQAHKSLEHASYFCKKGGVIIFIAHCPDGWGNKDFADWLKFKDLDTFRRYLLENYKVNGQTAYSWRLKAEQFTIIMISSLPLNYQKRLKVLLVRNLERAYAAALSRLSPSFQGAIIPFAWELIPEGGGQVFTSSQVTANVL</sequence>
<dbReference type="NCBIfam" id="NF033504">
    <property type="entry name" value="Ni_dep_LarA"/>
    <property type="match status" value="1"/>
</dbReference>
<dbReference type="InterPro" id="IPR043166">
    <property type="entry name" value="LarA-like_C"/>
</dbReference>
<dbReference type="PANTHER" id="PTHR33171:SF17">
    <property type="entry name" value="LARA-LIKE N-TERMINAL DOMAIN-CONTAINING PROTEIN"/>
    <property type="match status" value="1"/>
</dbReference>
<accession>A0A1F5VD83</accession>
<dbReference type="SUPFAM" id="SSF53335">
    <property type="entry name" value="S-adenosyl-L-methionine-dependent methyltransferases"/>
    <property type="match status" value="1"/>
</dbReference>
<dbReference type="InterPro" id="IPR048068">
    <property type="entry name" value="LarA-like"/>
</dbReference>
<dbReference type="GO" id="GO:0050043">
    <property type="term" value="F:lactate racemase activity"/>
    <property type="evidence" value="ECO:0007669"/>
    <property type="project" value="InterPro"/>
</dbReference>
<dbReference type="EMBL" id="MFGW01000197">
    <property type="protein sequence ID" value="OGF61376.1"/>
    <property type="molecule type" value="Genomic_DNA"/>
</dbReference>
<evidence type="ECO:0000259" key="1">
    <source>
        <dbReference type="Pfam" id="PF09861"/>
    </source>
</evidence>
<dbReference type="InterPro" id="IPR018657">
    <property type="entry name" value="LarA-like_N"/>
</dbReference>
<evidence type="ECO:0000313" key="3">
    <source>
        <dbReference type="EMBL" id="OGF61376.1"/>
    </source>
</evidence>
<dbReference type="AlphaFoldDB" id="A0A1F5VD83"/>
<protein>
    <submittedName>
        <fullName evidence="3">Uncharacterized protein</fullName>
    </submittedName>
</protein>
<gene>
    <name evidence="3" type="ORF">A2Y62_05745</name>
</gene>
<dbReference type="Gene3D" id="3.40.50.11440">
    <property type="match status" value="1"/>
</dbReference>
<feature type="domain" description="Lactate racemase C-terminal" evidence="2">
    <location>
        <begin position="279"/>
        <end position="404"/>
    </location>
</feature>
<dbReference type="PANTHER" id="PTHR33171">
    <property type="entry name" value="LAR_N DOMAIN-CONTAINING PROTEIN"/>
    <property type="match status" value="1"/>
</dbReference>
<dbReference type="InterPro" id="IPR048520">
    <property type="entry name" value="LarA_C"/>
</dbReference>
<evidence type="ECO:0000313" key="4">
    <source>
        <dbReference type="Proteomes" id="UP000178943"/>
    </source>
</evidence>
<dbReference type="Pfam" id="PF21113">
    <property type="entry name" value="LarA_C"/>
    <property type="match status" value="1"/>
</dbReference>
<dbReference type="Pfam" id="PF09861">
    <property type="entry name" value="Lar_N"/>
    <property type="match status" value="1"/>
</dbReference>
<dbReference type="InterPro" id="IPR047926">
    <property type="entry name" value="Ni_dep_LarA"/>
</dbReference>
<reference evidence="3 4" key="1">
    <citation type="journal article" date="2016" name="Nat. Commun.">
        <title>Thousands of microbial genomes shed light on interconnected biogeochemical processes in an aquifer system.</title>
        <authorList>
            <person name="Anantharaman K."/>
            <person name="Brown C.T."/>
            <person name="Hug L.A."/>
            <person name="Sharon I."/>
            <person name="Castelle C.J."/>
            <person name="Probst A.J."/>
            <person name="Thomas B.C."/>
            <person name="Singh A."/>
            <person name="Wilkins M.J."/>
            <person name="Karaoz U."/>
            <person name="Brodie E.L."/>
            <person name="Williams K.H."/>
            <person name="Hubbard S.S."/>
            <person name="Banfield J.F."/>
        </authorList>
    </citation>
    <scope>NUCLEOTIDE SEQUENCE [LARGE SCALE GENOMIC DNA]</scope>
</reference>
<dbReference type="STRING" id="1817863.A2Y62_05745"/>
<dbReference type="Gene3D" id="3.90.226.30">
    <property type="match status" value="1"/>
</dbReference>
<name>A0A1F5VD83_9BACT</name>
<dbReference type="InterPro" id="IPR029063">
    <property type="entry name" value="SAM-dependent_MTases_sf"/>
</dbReference>
<organism evidence="3 4">
    <name type="scientific">Candidatus Fischerbacteria bacterium RBG_13_37_8</name>
    <dbReference type="NCBI Taxonomy" id="1817863"/>
    <lineage>
        <taxon>Bacteria</taxon>
        <taxon>Candidatus Fischeribacteriota</taxon>
    </lineage>
</organism>
<proteinExistence type="predicted"/>